<keyword evidence="5 6" id="KW-0717">Septation</keyword>
<dbReference type="GO" id="GO:0000917">
    <property type="term" value="P:division septum assembly"/>
    <property type="evidence" value="ECO:0007669"/>
    <property type="project" value="UniProtKB-KW"/>
</dbReference>
<evidence type="ECO:0000313" key="8">
    <source>
        <dbReference type="EMBL" id="KRN94328.1"/>
    </source>
</evidence>
<dbReference type="RefSeq" id="WP_057802465.1">
    <property type="nucleotide sequence ID" value="NZ_JQBX01000006.1"/>
</dbReference>
<evidence type="ECO:0000256" key="3">
    <source>
        <dbReference type="ARBA" id="ARBA00023054"/>
    </source>
</evidence>
<comment type="function">
    <text evidence="6">Negative regulator of FtsZ ring formation; modulates the frequency and position of FtsZ ring formation. Inhibits FtsZ ring formation at polar sites. Interacts either with FtsZ or with one of its binding partners to promote depolymerization.</text>
</comment>
<keyword evidence="6" id="KW-0132">Cell division</keyword>
<sequence length="569" mass="65751">MIIVLIAIIVVAILVYLGIVSYQRYLLKQVEDLLNRKADIGESPVRKKLMEVSSMNLTGSSAVGLDNIRNDYQEIIDHRLPEVEDIANHAKQDINDMKIFEARKEVATVSESLDAIDEEMRRLSDQLDNIKRIDQEQRDAVKILRMKYQELRKTLLAKNLTLGPSIDLLEEKLSRLDDDFETFSETVNSGDHETAETQLQKLRTSTEELESQIKAIPALYENLINVFPDQIDEIKDGYDQLINHNYAFEDDFVKDELKQIKGKISDNLETLSNLRLDAVRDNNKSIAIRIDDLYDILQTEIDARKSVEHNFNVITRFLDHAEKQNKVLLNEIERLDQSYVLSNDQIAVGQNLDAQLNEIRSEHDRDTEQITNQPVVYSAIVDRLKDENAQLNEIEEKQSNLNDELQGLVDSEKDARKRMQQYDGEIHNIKRHVEGLNLPGIPEGYMDYFFVVSDEIEKVASDMNQVRINMEMINRELDMVSTDIQTLTKKTTDLTDDAAISELAIQYANRYRHSDEEVDEASQRAQKLFDTDHRYSESLSVISKALEQIEPGAMDNITENYYQQKRTEY</sequence>
<keyword evidence="2 6" id="KW-1133">Transmembrane helix</keyword>
<evidence type="ECO:0000256" key="4">
    <source>
        <dbReference type="ARBA" id="ARBA00023136"/>
    </source>
</evidence>
<evidence type="ECO:0000256" key="5">
    <source>
        <dbReference type="ARBA" id="ARBA00023210"/>
    </source>
</evidence>
<feature type="topological domain" description="Cytoplasmic" evidence="6">
    <location>
        <begin position="23"/>
        <end position="569"/>
    </location>
</feature>
<dbReference type="AlphaFoldDB" id="A0A0R2KXV2"/>
<comment type="caution">
    <text evidence="8">The sequence shown here is derived from an EMBL/GenBank/DDBJ whole genome shotgun (WGS) entry which is preliminary data.</text>
</comment>
<organism evidence="8 9">
    <name type="scientific">Pediococcus stilesii</name>
    <dbReference type="NCBI Taxonomy" id="331679"/>
    <lineage>
        <taxon>Bacteria</taxon>
        <taxon>Bacillati</taxon>
        <taxon>Bacillota</taxon>
        <taxon>Bacilli</taxon>
        <taxon>Lactobacillales</taxon>
        <taxon>Lactobacillaceae</taxon>
        <taxon>Pediococcus</taxon>
    </lineage>
</organism>
<gene>
    <name evidence="6" type="primary">ezrA</name>
    <name evidence="8" type="ORF">IV81_GL001508</name>
</gene>
<reference evidence="8 9" key="1">
    <citation type="journal article" date="2015" name="Genome Announc.">
        <title>Expanding the biotechnology potential of lactobacilli through comparative genomics of 213 strains and associated genera.</title>
        <authorList>
            <person name="Sun Z."/>
            <person name="Harris H.M."/>
            <person name="McCann A."/>
            <person name="Guo C."/>
            <person name="Argimon S."/>
            <person name="Zhang W."/>
            <person name="Yang X."/>
            <person name="Jeffery I.B."/>
            <person name="Cooney J.C."/>
            <person name="Kagawa T.F."/>
            <person name="Liu W."/>
            <person name="Song Y."/>
            <person name="Salvetti E."/>
            <person name="Wrobel A."/>
            <person name="Rasinkangas P."/>
            <person name="Parkhill J."/>
            <person name="Rea M.C."/>
            <person name="O'Sullivan O."/>
            <person name="Ritari J."/>
            <person name="Douillard F.P."/>
            <person name="Paul Ross R."/>
            <person name="Yang R."/>
            <person name="Briner A.E."/>
            <person name="Felis G.E."/>
            <person name="de Vos W.M."/>
            <person name="Barrangou R."/>
            <person name="Klaenhammer T.R."/>
            <person name="Caufield P.W."/>
            <person name="Cui Y."/>
            <person name="Zhang H."/>
            <person name="O'Toole P.W."/>
        </authorList>
    </citation>
    <scope>NUCLEOTIDE SEQUENCE [LARGE SCALE GENOMIC DNA]</scope>
    <source>
        <strain evidence="8 9">DSM 18001</strain>
    </source>
</reference>
<dbReference type="Pfam" id="PF06160">
    <property type="entry name" value="EzrA"/>
    <property type="match status" value="1"/>
</dbReference>
<name>A0A0R2KXV2_9LACO</name>
<dbReference type="NCBIfam" id="NF003409">
    <property type="entry name" value="PRK04778.1-3"/>
    <property type="match status" value="1"/>
</dbReference>
<keyword evidence="9" id="KW-1185">Reference proteome</keyword>
<dbReference type="Proteomes" id="UP000051859">
    <property type="component" value="Unassembled WGS sequence"/>
</dbReference>
<proteinExistence type="inferred from homology"/>
<keyword evidence="6" id="KW-0131">Cell cycle</keyword>
<feature type="coiled-coil region" evidence="6">
    <location>
        <begin position="166"/>
        <end position="212"/>
    </location>
</feature>
<dbReference type="HAMAP" id="MF_00728">
    <property type="entry name" value="EzrA"/>
    <property type="match status" value="1"/>
</dbReference>
<dbReference type="GO" id="GO:0005940">
    <property type="term" value="C:septin ring"/>
    <property type="evidence" value="ECO:0007669"/>
    <property type="project" value="InterPro"/>
</dbReference>
<keyword evidence="1 6" id="KW-0812">Transmembrane</keyword>
<keyword evidence="4 6" id="KW-0472">Membrane</keyword>
<dbReference type="EMBL" id="JQBX01000006">
    <property type="protein sequence ID" value="KRN94328.1"/>
    <property type="molecule type" value="Genomic_DNA"/>
</dbReference>
<accession>A0A0R2KXV2</accession>
<keyword evidence="6" id="KW-1003">Cell membrane</keyword>
<feature type="coiled-coil region" evidence="6">
    <location>
        <begin position="377"/>
        <end position="411"/>
    </location>
</feature>
<keyword evidence="3 6" id="KW-0175">Coiled coil</keyword>
<feature type="transmembrane region" description="Helical" evidence="7">
    <location>
        <begin position="6"/>
        <end position="27"/>
    </location>
</feature>
<comment type="subcellular location">
    <subcellularLocation>
        <location evidence="6">Cell membrane</location>
        <topology evidence="6">Single-pass membrane protein</topology>
    </subcellularLocation>
    <text evidence="6">Colocalized with FtsZ to the nascent septal site.</text>
</comment>
<evidence type="ECO:0000256" key="7">
    <source>
        <dbReference type="SAM" id="Phobius"/>
    </source>
</evidence>
<protein>
    <recommendedName>
        <fullName evidence="6">Septation ring formation regulator EzrA</fullName>
    </recommendedName>
</protein>
<evidence type="ECO:0000256" key="6">
    <source>
        <dbReference type="HAMAP-Rule" id="MF_00728"/>
    </source>
</evidence>
<feature type="topological domain" description="Extracellular" evidence="6">
    <location>
        <begin position="1"/>
        <end position="3"/>
    </location>
</feature>
<dbReference type="GO" id="GO:0000921">
    <property type="term" value="P:septin ring assembly"/>
    <property type="evidence" value="ECO:0007669"/>
    <property type="project" value="InterPro"/>
</dbReference>
<dbReference type="STRING" id="331679.IV81_GL001508"/>
<evidence type="ECO:0000256" key="1">
    <source>
        <dbReference type="ARBA" id="ARBA00022692"/>
    </source>
</evidence>
<comment type="similarity">
    <text evidence="6">Belongs to the EzrA family.</text>
</comment>
<evidence type="ECO:0000256" key="2">
    <source>
        <dbReference type="ARBA" id="ARBA00022989"/>
    </source>
</evidence>
<evidence type="ECO:0000313" key="9">
    <source>
        <dbReference type="Proteomes" id="UP000051859"/>
    </source>
</evidence>
<dbReference type="PATRIC" id="fig|331679.3.peg.1543"/>
<dbReference type="InterPro" id="IPR010379">
    <property type="entry name" value="EzrA"/>
</dbReference>
<feature type="coiled-coil region" evidence="6">
    <location>
        <begin position="106"/>
        <end position="136"/>
    </location>
</feature>
<dbReference type="GO" id="GO:0005886">
    <property type="term" value="C:plasma membrane"/>
    <property type="evidence" value="ECO:0007669"/>
    <property type="project" value="UniProtKB-SubCell"/>
</dbReference>